<organism evidence="2 3">
    <name type="scientific">Callosobruchus maculatus</name>
    <name type="common">Southern cowpea weevil</name>
    <name type="synonym">Pulse bruchid</name>
    <dbReference type="NCBI Taxonomy" id="64391"/>
    <lineage>
        <taxon>Eukaryota</taxon>
        <taxon>Metazoa</taxon>
        <taxon>Ecdysozoa</taxon>
        <taxon>Arthropoda</taxon>
        <taxon>Hexapoda</taxon>
        <taxon>Insecta</taxon>
        <taxon>Pterygota</taxon>
        <taxon>Neoptera</taxon>
        <taxon>Endopterygota</taxon>
        <taxon>Coleoptera</taxon>
        <taxon>Polyphaga</taxon>
        <taxon>Cucujiformia</taxon>
        <taxon>Chrysomeloidea</taxon>
        <taxon>Chrysomelidae</taxon>
        <taxon>Bruchinae</taxon>
        <taxon>Bruchini</taxon>
        <taxon>Callosobruchus</taxon>
    </lineage>
</organism>
<protein>
    <submittedName>
        <fullName evidence="2">Uncharacterized protein</fullName>
    </submittedName>
</protein>
<feature type="non-terminal residue" evidence="2">
    <location>
        <position position="89"/>
    </location>
</feature>
<dbReference type="AlphaFoldDB" id="A0A653DLE2"/>
<dbReference type="OrthoDB" id="291007at2759"/>
<evidence type="ECO:0000313" key="2">
    <source>
        <dbReference type="EMBL" id="VEN61051.1"/>
    </source>
</evidence>
<keyword evidence="1" id="KW-0472">Membrane</keyword>
<dbReference type="EMBL" id="CAACVG010012916">
    <property type="protein sequence ID" value="VEN61051.1"/>
    <property type="molecule type" value="Genomic_DNA"/>
</dbReference>
<reference evidence="2 3" key="1">
    <citation type="submission" date="2019-01" db="EMBL/GenBank/DDBJ databases">
        <authorList>
            <person name="Sayadi A."/>
        </authorList>
    </citation>
    <scope>NUCLEOTIDE SEQUENCE [LARGE SCALE GENOMIC DNA]</scope>
</reference>
<keyword evidence="3" id="KW-1185">Reference proteome</keyword>
<feature type="non-terminal residue" evidence="2">
    <location>
        <position position="1"/>
    </location>
</feature>
<evidence type="ECO:0000256" key="1">
    <source>
        <dbReference type="SAM" id="Phobius"/>
    </source>
</evidence>
<accession>A0A653DLE2</accession>
<proteinExistence type="predicted"/>
<feature type="transmembrane region" description="Helical" evidence="1">
    <location>
        <begin position="68"/>
        <end position="88"/>
    </location>
</feature>
<keyword evidence="1" id="KW-1133">Transmembrane helix</keyword>
<name>A0A653DLE2_CALMS</name>
<sequence length="89" mass="10069">VLLVRPLVGLRRSTSEERGAARIGCGVRKKLNFLLILKSFVINIDVLLVENQVHQLLKQNLSLMLQLYLLTAIVVKQNLSLTLLFFLAQ</sequence>
<keyword evidence="1" id="KW-0812">Transmembrane</keyword>
<evidence type="ECO:0000313" key="3">
    <source>
        <dbReference type="Proteomes" id="UP000410492"/>
    </source>
</evidence>
<gene>
    <name evidence="2" type="ORF">CALMAC_LOCUS18563</name>
</gene>
<dbReference type="Proteomes" id="UP000410492">
    <property type="component" value="Unassembled WGS sequence"/>
</dbReference>